<feature type="region of interest" description="Disordered" evidence="1">
    <location>
        <begin position="126"/>
        <end position="269"/>
    </location>
</feature>
<feature type="region of interest" description="Disordered" evidence="1">
    <location>
        <begin position="72"/>
        <end position="97"/>
    </location>
</feature>
<sequence length="563" mass="60395">MGVFYSRSDCAIFRVVKLWIPPSLNSDGRPGIWLGRLDPTHDPNTVTGCTSYQVYVCVIIGLGAVTVSDTGRNTHSNVSRDNIGTATAGGHKQGDTDRASNLSARALLTPCFLSLRLQVLAEMEKARPSRSSIPILADCHPVDPTSHRQHHVYSTPQQGRPGGGEERDHQRRGAEHNRYHSPSRKNRSSNGRHSSPKPPRNAQHLHGNTHDGKPLALNAKEKHRRDQNCSANVASSAHLPSCDQPKYASPRHRPPTGRAPALCVQPQRQTDAQKDELLERSVVGCESGSDPYADPADLTAEISSGHFSRPDGQETITQPEHLRSVHAPAGCSQTEDFSEAPMGDKHQQASGPPSGTAVSHITQAPEVVGSGDACSKIDSVCFADDGNVPVASIPEAEPTYPIRGTISPLSSCTKMAVKRSVGPVDEVSFVFGRPDSPSAEGQFAVHYSAPLYSNNGYSRSRCISPAGIGYGARGFSRKSGRPRSPNSDVLPQRRGVEMCRDSRRVLSPPPVLGVGSAAEARLVPHGRACCDHCNGCLVELKRQALRLMFPDTGADGHLAQVGS</sequence>
<proteinExistence type="predicted"/>
<feature type="compositionally biased region" description="Basic and acidic residues" evidence="1">
    <location>
        <begin position="163"/>
        <end position="178"/>
    </location>
</feature>
<dbReference type="Proteomes" id="UP001283361">
    <property type="component" value="Unassembled WGS sequence"/>
</dbReference>
<keyword evidence="3" id="KW-1185">Reference proteome</keyword>
<dbReference type="EMBL" id="JAWDGP010003608">
    <property type="protein sequence ID" value="KAK3772668.1"/>
    <property type="molecule type" value="Genomic_DNA"/>
</dbReference>
<name>A0AAE0ZNZ5_9GAST</name>
<comment type="caution">
    <text evidence="2">The sequence shown here is derived from an EMBL/GenBank/DDBJ whole genome shotgun (WGS) entry which is preliminary data.</text>
</comment>
<evidence type="ECO:0000313" key="2">
    <source>
        <dbReference type="EMBL" id="KAK3772668.1"/>
    </source>
</evidence>
<reference evidence="2" key="1">
    <citation type="journal article" date="2023" name="G3 (Bethesda)">
        <title>A reference genome for the long-term kleptoplast-retaining sea slug Elysia crispata morphotype clarki.</title>
        <authorList>
            <person name="Eastman K.E."/>
            <person name="Pendleton A.L."/>
            <person name="Shaikh M.A."/>
            <person name="Suttiyut T."/>
            <person name="Ogas R."/>
            <person name="Tomko P."/>
            <person name="Gavelis G."/>
            <person name="Widhalm J.R."/>
            <person name="Wisecaver J.H."/>
        </authorList>
    </citation>
    <scope>NUCLEOTIDE SEQUENCE</scope>
    <source>
        <strain evidence="2">ECLA1</strain>
    </source>
</reference>
<feature type="region of interest" description="Disordered" evidence="1">
    <location>
        <begin position="303"/>
        <end position="359"/>
    </location>
</feature>
<gene>
    <name evidence="2" type="ORF">RRG08_016081</name>
</gene>
<feature type="compositionally biased region" description="Polar residues" evidence="1">
    <location>
        <begin position="72"/>
        <end position="85"/>
    </location>
</feature>
<evidence type="ECO:0000256" key="1">
    <source>
        <dbReference type="SAM" id="MobiDB-lite"/>
    </source>
</evidence>
<organism evidence="2 3">
    <name type="scientific">Elysia crispata</name>
    <name type="common">lettuce slug</name>
    <dbReference type="NCBI Taxonomy" id="231223"/>
    <lineage>
        <taxon>Eukaryota</taxon>
        <taxon>Metazoa</taxon>
        <taxon>Spiralia</taxon>
        <taxon>Lophotrochozoa</taxon>
        <taxon>Mollusca</taxon>
        <taxon>Gastropoda</taxon>
        <taxon>Heterobranchia</taxon>
        <taxon>Euthyneura</taxon>
        <taxon>Panpulmonata</taxon>
        <taxon>Sacoglossa</taxon>
        <taxon>Placobranchoidea</taxon>
        <taxon>Plakobranchidae</taxon>
        <taxon>Elysia</taxon>
    </lineage>
</organism>
<protein>
    <submittedName>
        <fullName evidence="2">Uncharacterized protein</fullName>
    </submittedName>
</protein>
<dbReference type="AlphaFoldDB" id="A0AAE0ZNZ5"/>
<evidence type="ECO:0000313" key="3">
    <source>
        <dbReference type="Proteomes" id="UP001283361"/>
    </source>
</evidence>
<accession>A0AAE0ZNZ5</accession>
<feature type="compositionally biased region" description="Polar residues" evidence="1">
    <location>
        <begin position="348"/>
        <end position="359"/>
    </location>
</feature>